<protein>
    <submittedName>
        <fullName evidence="2">Uncharacterized protein</fullName>
    </submittedName>
</protein>
<evidence type="ECO:0000313" key="2">
    <source>
        <dbReference type="EMBL" id="TGJ66041.1"/>
    </source>
</evidence>
<organism evidence="2 3">
    <name type="scientific">Orbilia oligospora</name>
    <name type="common">Nematode-trapping fungus</name>
    <name type="synonym">Arthrobotrys oligospora</name>
    <dbReference type="NCBI Taxonomy" id="2813651"/>
    <lineage>
        <taxon>Eukaryota</taxon>
        <taxon>Fungi</taxon>
        <taxon>Dikarya</taxon>
        <taxon>Ascomycota</taxon>
        <taxon>Pezizomycotina</taxon>
        <taxon>Orbiliomycetes</taxon>
        <taxon>Orbiliales</taxon>
        <taxon>Orbiliaceae</taxon>
        <taxon>Orbilia</taxon>
    </lineage>
</organism>
<dbReference type="Proteomes" id="UP000297595">
    <property type="component" value="Unassembled WGS sequence"/>
</dbReference>
<proteinExistence type="predicted"/>
<sequence>MTGASSKSLTLGLGVGLWSGPSGKFGSFFLFRQRNKNQPRRIRTARKTIPTAMPAFAAVGKPEDGPCDSEDKFVVEVVSSAKVVVAAALLMIVTVAGGTGTGAAEDIGLVGTVGVDDDVDSTDALFTDVVFEGVSSSAPHMYGPQTSGYPTASQYPATDF</sequence>
<dbReference type="EMBL" id="SOZJ01000005">
    <property type="protein sequence ID" value="TGJ66041.1"/>
    <property type="molecule type" value="Genomic_DNA"/>
</dbReference>
<feature type="region of interest" description="Disordered" evidence="1">
    <location>
        <begin position="141"/>
        <end position="160"/>
    </location>
</feature>
<accession>A0A8H2DTJ6</accession>
<gene>
    <name evidence="2" type="ORF">EYR41_007701</name>
</gene>
<name>A0A8H2DTJ6_ORBOL</name>
<reference evidence="2 3" key="1">
    <citation type="submission" date="2019-03" db="EMBL/GenBank/DDBJ databases">
        <title>Nematode-trapping fungi genome.</title>
        <authorList>
            <person name="Vidal-Diez De Ulzurrun G."/>
        </authorList>
    </citation>
    <scope>NUCLEOTIDE SEQUENCE [LARGE SCALE GENOMIC DNA]</scope>
    <source>
        <strain evidence="2 3">TWF154</strain>
    </source>
</reference>
<evidence type="ECO:0000256" key="1">
    <source>
        <dbReference type="SAM" id="MobiDB-lite"/>
    </source>
</evidence>
<dbReference type="AlphaFoldDB" id="A0A8H2DTJ6"/>
<evidence type="ECO:0000313" key="3">
    <source>
        <dbReference type="Proteomes" id="UP000297595"/>
    </source>
</evidence>
<comment type="caution">
    <text evidence="2">The sequence shown here is derived from an EMBL/GenBank/DDBJ whole genome shotgun (WGS) entry which is preliminary data.</text>
</comment>